<feature type="domain" description="Serine aminopeptidase S33" evidence="1">
    <location>
        <begin position="36"/>
        <end position="148"/>
    </location>
</feature>
<dbReference type="SUPFAM" id="SSF53474">
    <property type="entry name" value="alpha/beta-Hydrolases"/>
    <property type="match status" value="1"/>
</dbReference>
<gene>
    <name evidence="2" type="ORF">I532_21135</name>
</gene>
<comment type="caution">
    <text evidence="2">The sequence shown here is derived from an EMBL/GenBank/DDBJ whole genome shotgun (WGS) entry which is preliminary data.</text>
</comment>
<keyword evidence="3" id="KW-1185">Reference proteome</keyword>
<protein>
    <recommendedName>
        <fullName evidence="1">Serine aminopeptidase S33 domain-containing protein</fullName>
    </recommendedName>
</protein>
<reference evidence="2 3" key="1">
    <citation type="submission" date="2013-03" db="EMBL/GenBank/DDBJ databases">
        <title>Assembly of a new bacterial strain Brevibacillus borstelensis AK1.</title>
        <authorList>
            <person name="Rajan I."/>
            <person name="PoliReddy D."/>
            <person name="Sugumar T."/>
            <person name="Rathinam K."/>
            <person name="Alqarawi S."/>
            <person name="Khalil A.B."/>
            <person name="Sivakumar N."/>
        </authorList>
    </citation>
    <scope>NUCLEOTIDE SEQUENCE [LARGE SCALE GENOMIC DNA]</scope>
    <source>
        <strain evidence="2 3">AK1</strain>
    </source>
</reference>
<dbReference type="Pfam" id="PF12146">
    <property type="entry name" value="Hydrolase_4"/>
    <property type="match status" value="1"/>
</dbReference>
<dbReference type="Proteomes" id="UP000012081">
    <property type="component" value="Unassembled WGS sequence"/>
</dbReference>
<dbReference type="EMBL" id="APBN01000013">
    <property type="protein sequence ID" value="EMT50613.1"/>
    <property type="molecule type" value="Genomic_DNA"/>
</dbReference>
<evidence type="ECO:0000313" key="3">
    <source>
        <dbReference type="Proteomes" id="UP000012081"/>
    </source>
</evidence>
<dbReference type="PANTHER" id="PTHR42886:SF29">
    <property type="entry name" value="PUMMELIG, ISOFORM A"/>
    <property type="match status" value="1"/>
</dbReference>
<evidence type="ECO:0000259" key="1">
    <source>
        <dbReference type="Pfam" id="PF12146"/>
    </source>
</evidence>
<sequence>MRYVERSVRIPFDQYELAATIHEPELVRKVDSLADTTLLICHGFVGNRIGVDRLFVKAARDLAVSGLTVVRFDYGGCGESEGDYGAGGLELLVRQTREVLAYVRCREQGRAARRVILLGHSLGGAVSVITASLEQSVDGLILWAPVPRPFEDIVRIVGEQGYEEAVQYGRTDHRGYSLQETFFQSLHAYDPLQQAGQFDGDVLLLHGNRDEVIPLDSLFHYEREFRLRKSGHCETEIIVRGDHTFSAQDAYQRLVGRTSSWLSVFAGSETVAI</sequence>
<dbReference type="STRING" id="1300222.I532_21135"/>
<proteinExistence type="predicted"/>
<evidence type="ECO:0000313" key="2">
    <source>
        <dbReference type="EMBL" id="EMT50613.1"/>
    </source>
</evidence>
<dbReference type="InterPro" id="IPR029058">
    <property type="entry name" value="AB_hydrolase_fold"/>
</dbReference>
<dbReference type="PATRIC" id="fig|1300222.3.peg.4445"/>
<organism evidence="2 3">
    <name type="scientific">Brevibacillus borstelensis AK1</name>
    <dbReference type="NCBI Taxonomy" id="1300222"/>
    <lineage>
        <taxon>Bacteria</taxon>
        <taxon>Bacillati</taxon>
        <taxon>Bacillota</taxon>
        <taxon>Bacilli</taxon>
        <taxon>Bacillales</taxon>
        <taxon>Paenibacillaceae</taxon>
        <taxon>Brevibacillus</taxon>
    </lineage>
</organism>
<accession>M8DB53</accession>
<dbReference type="OrthoDB" id="9780269at2"/>
<dbReference type="InterPro" id="IPR022742">
    <property type="entry name" value="Hydrolase_4"/>
</dbReference>
<name>M8DB53_9BACL</name>
<dbReference type="Gene3D" id="3.40.50.1820">
    <property type="entry name" value="alpha/beta hydrolase"/>
    <property type="match status" value="1"/>
</dbReference>
<dbReference type="AlphaFoldDB" id="M8DB53"/>
<dbReference type="PANTHER" id="PTHR42886">
    <property type="entry name" value="RE40534P-RELATED"/>
    <property type="match status" value="1"/>
</dbReference>
<dbReference type="RefSeq" id="WP_003390987.1">
    <property type="nucleotide sequence ID" value="NZ_APBN01000013.1"/>
</dbReference>